<gene>
    <name evidence="12" type="ORF">MNBD_GAMMA25-2560</name>
</gene>
<evidence type="ECO:0000256" key="5">
    <source>
        <dbReference type="ARBA" id="ARBA00022771"/>
    </source>
</evidence>
<dbReference type="InterPro" id="IPR055128">
    <property type="entry name" value="HypF_C_2"/>
</dbReference>
<evidence type="ECO:0000256" key="7">
    <source>
        <dbReference type="ARBA" id="ARBA00048220"/>
    </source>
</evidence>
<evidence type="ECO:0000259" key="11">
    <source>
        <dbReference type="PROSITE" id="PS51163"/>
    </source>
</evidence>
<evidence type="ECO:0000256" key="3">
    <source>
        <dbReference type="ARBA" id="ARBA00022598"/>
    </source>
</evidence>
<dbReference type="EMBL" id="UOFY01000005">
    <property type="protein sequence ID" value="VAX06002.1"/>
    <property type="molecule type" value="Genomic_DNA"/>
</dbReference>
<proteinExistence type="inferred from homology"/>
<comment type="similarity">
    <text evidence="2">Belongs to the carbamoyltransferase HypF family.</text>
</comment>
<dbReference type="GO" id="GO:0008270">
    <property type="term" value="F:zinc ion binding"/>
    <property type="evidence" value="ECO:0007669"/>
    <property type="project" value="UniProtKB-KW"/>
</dbReference>
<dbReference type="SUPFAM" id="SSF53067">
    <property type="entry name" value="Actin-like ATPase domain"/>
    <property type="match status" value="1"/>
</dbReference>
<feature type="domain" description="Acylphosphatase-like" evidence="10">
    <location>
        <begin position="3"/>
        <end position="91"/>
    </location>
</feature>
<dbReference type="InterPro" id="IPR001792">
    <property type="entry name" value="Acylphosphatase-like_dom"/>
</dbReference>
<keyword evidence="3" id="KW-0436">Ligase</keyword>
<dbReference type="SUPFAM" id="SSF54975">
    <property type="entry name" value="Acylphosphatase/BLUF domain-like"/>
    <property type="match status" value="1"/>
</dbReference>
<dbReference type="UniPathway" id="UPA00335"/>
<dbReference type="InterPro" id="IPR004421">
    <property type="entry name" value="Carbamoyltransferase_HypF"/>
</dbReference>
<dbReference type="Pfam" id="PF00708">
    <property type="entry name" value="Acylphosphatase"/>
    <property type="match status" value="1"/>
</dbReference>
<dbReference type="Gene3D" id="3.90.870.50">
    <property type="match status" value="1"/>
</dbReference>
<dbReference type="InterPro" id="IPR006070">
    <property type="entry name" value="Sua5-like_dom"/>
</dbReference>
<dbReference type="Pfam" id="PF01300">
    <property type="entry name" value="Sua5_yciO_yrdC"/>
    <property type="match status" value="1"/>
</dbReference>
<dbReference type="InterPro" id="IPR041440">
    <property type="entry name" value="HypF_C"/>
</dbReference>
<evidence type="ECO:0000256" key="1">
    <source>
        <dbReference type="ARBA" id="ARBA00004711"/>
    </source>
</evidence>
<dbReference type="PROSITE" id="PS51163">
    <property type="entry name" value="YRDC"/>
    <property type="match status" value="1"/>
</dbReference>
<dbReference type="PROSITE" id="PS00150">
    <property type="entry name" value="ACYLPHOSPHATASE_1"/>
    <property type="match status" value="1"/>
</dbReference>
<evidence type="ECO:0000256" key="4">
    <source>
        <dbReference type="ARBA" id="ARBA00022723"/>
    </source>
</evidence>
<dbReference type="SUPFAM" id="SSF55821">
    <property type="entry name" value="YrdC/RibB"/>
    <property type="match status" value="1"/>
</dbReference>
<dbReference type="GO" id="GO:0003725">
    <property type="term" value="F:double-stranded RNA binding"/>
    <property type="evidence" value="ECO:0007669"/>
    <property type="project" value="InterPro"/>
</dbReference>
<dbReference type="InterPro" id="IPR017968">
    <property type="entry name" value="Acylphosphatase_CS"/>
</dbReference>
<dbReference type="GO" id="GO:0016874">
    <property type="term" value="F:ligase activity"/>
    <property type="evidence" value="ECO:0007669"/>
    <property type="project" value="UniProtKB-KW"/>
</dbReference>
<evidence type="ECO:0000256" key="6">
    <source>
        <dbReference type="ARBA" id="ARBA00022833"/>
    </source>
</evidence>
<dbReference type="PANTHER" id="PTHR42959:SF1">
    <property type="entry name" value="CARBAMOYLTRANSFERASE HYPF"/>
    <property type="match status" value="1"/>
</dbReference>
<dbReference type="InterPro" id="IPR043129">
    <property type="entry name" value="ATPase_NBD"/>
</dbReference>
<dbReference type="InterPro" id="IPR011125">
    <property type="entry name" value="Znf_HypF"/>
</dbReference>
<dbReference type="FunFam" id="3.30.420.40:FF:000124">
    <property type="entry name" value="Carbamoyltransferase HypF"/>
    <property type="match status" value="1"/>
</dbReference>
<dbReference type="PANTHER" id="PTHR42959">
    <property type="entry name" value="CARBAMOYLTRANSFERASE"/>
    <property type="match status" value="1"/>
</dbReference>
<dbReference type="Pfam" id="PF17788">
    <property type="entry name" value="HypF_C"/>
    <property type="match status" value="1"/>
</dbReference>
<protein>
    <recommendedName>
        <fullName evidence="8">Carbamoyl phosphate-converting enzyme HypF</fullName>
    </recommendedName>
    <alternativeName>
        <fullName evidence="9">[NiFe]-hydrogenase maturation factor HypF</fullName>
    </alternativeName>
</protein>
<dbReference type="InterPro" id="IPR017945">
    <property type="entry name" value="DHBP_synth_RibB-like_a/b_dom"/>
</dbReference>
<evidence type="ECO:0000256" key="2">
    <source>
        <dbReference type="ARBA" id="ARBA00008097"/>
    </source>
</evidence>
<dbReference type="GO" id="GO:0051604">
    <property type="term" value="P:protein maturation"/>
    <property type="evidence" value="ECO:0007669"/>
    <property type="project" value="TreeGrafter"/>
</dbReference>
<keyword evidence="6" id="KW-0862">Zinc</keyword>
<dbReference type="Gene3D" id="3.30.420.360">
    <property type="match status" value="1"/>
</dbReference>
<evidence type="ECO:0000256" key="8">
    <source>
        <dbReference type="ARBA" id="ARBA00075001"/>
    </source>
</evidence>
<dbReference type="NCBIfam" id="TIGR00143">
    <property type="entry name" value="hypF"/>
    <property type="match status" value="1"/>
</dbReference>
<dbReference type="GO" id="GO:0016743">
    <property type="term" value="F:carboxyl- or carbamoyltransferase activity"/>
    <property type="evidence" value="ECO:0007669"/>
    <property type="project" value="InterPro"/>
</dbReference>
<dbReference type="InterPro" id="IPR051060">
    <property type="entry name" value="Carbamoyltrans_HypF-like"/>
</dbReference>
<comment type="catalytic activity">
    <reaction evidence="7">
        <text>C-terminal L-cysteinyl-[HypE protein] + carbamoyl phosphate + ATP + H2O = C-terminal S-carboxamide-L-cysteinyl-[HypE protein] + AMP + phosphate + diphosphate + H(+)</text>
        <dbReference type="Rhea" id="RHEA:55636"/>
        <dbReference type="Rhea" id="RHEA-COMP:14247"/>
        <dbReference type="Rhea" id="RHEA-COMP:14392"/>
        <dbReference type="ChEBI" id="CHEBI:15377"/>
        <dbReference type="ChEBI" id="CHEBI:15378"/>
        <dbReference type="ChEBI" id="CHEBI:30616"/>
        <dbReference type="ChEBI" id="CHEBI:33019"/>
        <dbReference type="ChEBI" id="CHEBI:43474"/>
        <dbReference type="ChEBI" id="CHEBI:58228"/>
        <dbReference type="ChEBI" id="CHEBI:76913"/>
        <dbReference type="ChEBI" id="CHEBI:139126"/>
        <dbReference type="ChEBI" id="CHEBI:456215"/>
    </reaction>
</comment>
<comment type="pathway">
    <text evidence="1">Protein modification; [NiFe] hydrogenase maturation.</text>
</comment>
<dbReference type="Pfam" id="PF07503">
    <property type="entry name" value="zf-HYPF"/>
    <property type="match status" value="2"/>
</dbReference>
<accession>A0A3B1AQI5</accession>
<keyword evidence="4" id="KW-0479">Metal-binding</keyword>
<evidence type="ECO:0000256" key="9">
    <source>
        <dbReference type="ARBA" id="ARBA00078219"/>
    </source>
</evidence>
<evidence type="ECO:0000259" key="10">
    <source>
        <dbReference type="PROSITE" id="PS51160"/>
    </source>
</evidence>
<reference evidence="12" key="1">
    <citation type="submission" date="2018-06" db="EMBL/GenBank/DDBJ databases">
        <authorList>
            <person name="Zhirakovskaya E."/>
        </authorList>
    </citation>
    <scope>NUCLEOTIDE SEQUENCE</scope>
</reference>
<dbReference type="Gene3D" id="3.30.420.40">
    <property type="match status" value="1"/>
</dbReference>
<name>A0A3B1AQI5_9ZZZZ</name>
<organism evidence="12">
    <name type="scientific">hydrothermal vent metagenome</name>
    <dbReference type="NCBI Taxonomy" id="652676"/>
    <lineage>
        <taxon>unclassified sequences</taxon>
        <taxon>metagenomes</taxon>
        <taxon>ecological metagenomes</taxon>
    </lineage>
</organism>
<dbReference type="InterPro" id="IPR036046">
    <property type="entry name" value="Acylphosphatase-like_dom_sf"/>
</dbReference>
<keyword evidence="5" id="KW-0863">Zinc-finger</keyword>
<feature type="domain" description="YrdC-like" evidence="11">
    <location>
        <begin position="203"/>
        <end position="387"/>
    </location>
</feature>
<dbReference type="Pfam" id="PF22521">
    <property type="entry name" value="HypF_C_2"/>
    <property type="match status" value="1"/>
</dbReference>
<sequence>MKGESIRITGIVQGVGFRPCVWRLAHELGLVGQIGNDSDGVLISIWGSQQARDDLLQALEKAPPALAIIENIIRRPLDSAAEIPADFCIIESHMSKGCTGVAADAATCPDCLAEVLDPANRRYRYAFTNCTHCGPRLSIIKTIPYDRSHTSMAAFPICTQCQAEYDDPVDRRFHAQPNACPDCGPQLWLEDSAGHRLPENKNSDVIEMAADLIRAGHIVAIKGIGGIHLACDAGNEVTVASLRQRKHRDYKALALMARDLDMVKGYAELSESEAALLSDGAAPIVVLNTGTQTLAASVAPGQNSLGFMLPYTPLHHLLMQHLPRPIVLTSGNLSDEPQTIDNQAARLKLQQIADYYLLHDREIVNRLDDSVLRIVDDQPRMLRRARGYAPQPIRLPAGFATDINILAMGAELKNSFCLLQQGRVLLSQHIGDLEDAQRYQDYQHNVQLYRQLFDFTPAVIAVDQHPDYLSTQFGRALATEKNLPLIEVQHHHAHIAACMIEHNLPLNTDKVLGVVLDGLGYGDDGTLWGGEFLLADYQHCARLAHFQAVPLLGGAQASREPWRNTLAHLMNSLGWESVLKDYADLQIIRFLMDKPLATLQTMADKGLNSPPASSAGRLFDAVAAALGLCRESISFEGQAAIELEALAAHEFEQQAEYAYGFAQQNDVLNWTPLWSALLNDLATGITVAKIAARFHHGIAAAVATTARRLCQQHKIQTVVLSGGVFQNRLLLERSSQLLRQQNFQVLSASAIPANDGGISLGQAVIAQASS</sequence>
<dbReference type="AlphaFoldDB" id="A0A3B1AQI5"/>
<dbReference type="PROSITE" id="PS51160">
    <property type="entry name" value="ACYLPHOSPHATASE_3"/>
    <property type="match status" value="1"/>
</dbReference>
<dbReference type="PIRSF" id="PIRSF006256">
    <property type="entry name" value="CMPcnvr_hdrg_mat"/>
    <property type="match status" value="1"/>
</dbReference>
<dbReference type="Gene3D" id="3.30.110.120">
    <property type="match status" value="1"/>
</dbReference>
<evidence type="ECO:0000313" key="12">
    <source>
        <dbReference type="EMBL" id="VAX06002.1"/>
    </source>
</evidence>